<comment type="similarity">
    <text evidence="2">Belongs to the NAD(P)-dependent epimerase/dehydratase family. Dihydroflavonol-4-reductase subfamily.</text>
</comment>
<dbReference type="AlphaFoldDB" id="A0AAV9HDQ2"/>
<keyword evidence="1" id="KW-0560">Oxidoreductase</keyword>
<dbReference type="SUPFAM" id="SSF51735">
    <property type="entry name" value="NAD(P)-binding Rossmann-fold domains"/>
    <property type="match status" value="1"/>
</dbReference>
<sequence>MGATVHTSPASAPEALNIPPFNLFLPPGSLVLVTGVNGLIASHAADQFLSAGYRVLGTVRSLSKTSYLVPLFTSRHGPNHFSRHEMPDLSAPGVWDSVFSSNPGITAVAHVVGCVDLEVSDPDPTAEEDLRWHVSLLEAAARAGSTVKSFVFTSSAWAAWTPDSKKKVTLTQDSWNDEAISLARDKGIPASEKGMAGFMALKTLVEKGVWDWVRRENPPFTFNTLLVDTVIGECLAPREQGIPSTAGMVRWVWENQHVHVLDMMQPQWHADCRDTARLYVALLATKPVVDRERVYAFSDRYSFFHVAEILKRLYPERADKMARPTNFGVDQTTVPRQRGAELLARLGQKDGWRSLEESVRENAESWLQLEKGELMDHKYSKIGN</sequence>
<name>A0AAV9HDQ2_9PEZI</name>
<reference evidence="4" key="1">
    <citation type="journal article" date="2023" name="Mol. Phylogenet. Evol.">
        <title>Genome-scale phylogeny and comparative genomics of the fungal order Sordariales.</title>
        <authorList>
            <person name="Hensen N."/>
            <person name="Bonometti L."/>
            <person name="Westerberg I."/>
            <person name="Brannstrom I.O."/>
            <person name="Guillou S."/>
            <person name="Cros-Aarteil S."/>
            <person name="Calhoun S."/>
            <person name="Haridas S."/>
            <person name="Kuo A."/>
            <person name="Mondo S."/>
            <person name="Pangilinan J."/>
            <person name="Riley R."/>
            <person name="LaButti K."/>
            <person name="Andreopoulos B."/>
            <person name="Lipzen A."/>
            <person name="Chen C."/>
            <person name="Yan M."/>
            <person name="Daum C."/>
            <person name="Ng V."/>
            <person name="Clum A."/>
            <person name="Steindorff A."/>
            <person name="Ohm R.A."/>
            <person name="Martin F."/>
            <person name="Silar P."/>
            <person name="Natvig D.O."/>
            <person name="Lalanne C."/>
            <person name="Gautier V."/>
            <person name="Ament-Velasquez S.L."/>
            <person name="Kruys A."/>
            <person name="Hutchinson M.I."/>
            <person name="Powell A.J."/>
            <person name="Barry K."/>
            <person name="Miller A.N."/>
            <person name="Grigoriev I.V."/>
            <person name="Debuchy R."/>
            <person name="Gladieux P."/>
            <person name="Hiltunen Thoren M."/>
            <person name="Johannesson H."/>
        </authorList>
    </citation>
    <scope>NUCLEOTIDE SEQUENCE</scope>
    <source>
        <strain evidence="4">PSN324</strain>
    </source>
</reference>
<organism evidence="4 5">
    <name type="scientific">Cladorrhinum samala</name>
    <dbReference type="NCBI Taxonomy" id="585594"/>
    <lineage>
        <taxon>Eukaryota</taxon>
        <taxon>Fungi</taxon>
        <taxon>Dikarya</taxon>
        <taxon>Ascomycota</taxon>
        <taxon>Pezizomycotina</taxon>
        <taxon>Sordariomycetes</taxon>
        <taxon>Sordariomycetidae</taxon>
        <taxon>Sordariales</taxon>
        <taxon>Podosporaceae</taxon>
        <taxon>Cladorrhinum</taxon>
    </lineage>
</organism>
<dbReference type="InterPro" id="IPR050425">
    <property type="entry name" value="NAD(P)_dehydrat-like"/>
</dbReference>
<evidence type="ECO:0000259" key="3">
    <source>
        <dbReference type="Pfam" id="PF01370"/>
    </source>
</evidence>
<dbReference type="InterPro" id="IPR036291">
    <property type="entry name" value="NAD(P)-bd_dom_sf"/>
</dbReference>
<dbReference type="EMBL" id="MU865061">
    <property type="protein sequence ID" value="KAK4458667.1"/>
    <property type="molecule type" value="Genomic_DNA"/>
</dbReference>
<dbReference type="Gene3D" id="3.40.50.720">
    <property type="entry name" value="NAD(P)-binding Rossmann-like Domain"/>
    <property type="match status" value="1"/>
</dbReference>
<protein>
    <recommendedName>
        <fullName evidence="3">NAD-dependent epimerase/dehydratase domain-containing protein</fullName>
    </recommendedName>
</protein>
<dbReference type="PANTHER" id="PTHR10366">
    <property type="entry name" value="NAD DEPENDENT EPIMERASE/DEHYDRATASE"/>
    <property type="match status" value="1"/>
</dbReference>
<reference evidence="4" key="2">
    <citation type="submission" date="2023-06" db="EMBL/GenBank/DDBJ databases">
        <authorList>
            <consortium name="Lawrence Berkeley National Laboratory"/>
            <person name="Mondo S.J."/>
            <person name="Hensen N."/>
            <person name="Bonometti L."/>
            <person name="Westerberg I."/>
            <person name="Brannstrom I.O."/>
            <person name="Guillou S."/>
            <person name="Cros-Aarteil S."/>
            <person name="Calhoun S."/>
            <person name="Haridas S."/>
            <person name="Kuo A."/>
            <person name="Pangilinan J."/>
            <person name="Riley R."/>
            <person name="Labutti K."/>
            <person name="Andreopoulos B."/>
            <person name="Lipzen A."/>
            <person name="Chen C."/>
            <person name="Yanf M."/>
            <person name="Daum C."/>
            <person name="Ng V."/>
            <person name="Clum A."/>
            <person name="Steindorff A."/>
            <person name="Ohm R."/>
            <person name="Martin F."/>
            <person name="Silar P."/>
            <person name="Natvig D."/>
            <person name="Lalanne C."/>
            <person name="Gautier V."/>
            <person name="Ament-Velasquez S.L."/>
            <person name="Kruys A."/>
            <person name="Hutchinson M.I."/>
            <person name="Powell A.J."/>
            <person name="Barry K."/>
            <person name="Miller A.N."/>
            <person name="Grigoriev I.V."/>
            <person name="Debuchy R."/>
            <person name="Gladieux P."/>
            <person name="Thoren M.H."/>
            <person name="Johannesson H."/>
        </authorList>
    </citation>
    <scope>NUCLEOTIDE SEQUENCE</scope>
    <source>
        <strain evidence="4">PSN324</strain>
    </source>
</reference>
<keyword evidence="5" id="KW-1185">Reference proteome</keyword>
<evidence type="ECO:0000256" key="2">
    <source>
        <dbReference type="ARBA" id="ARBA00023445"/>
    </source>
</evidence>
<dbReference type="Pfam" id="PF01370">
    <property type="entry name" value="Epimerase"/>
    <property type="match status" value="1"/>
</dbReference>
<accession>A0AAV9HDQ2</accession>
<dbReference type="PANTHER" id="PTHR10366:SF562">
    <property type="entry name" value="ALDEHYDE REDUCTASE II (AFU_ORTHOLOGUE AFUA_1G11360)"/>
    <property type="match status" value="1"/>
</dbReference>
<evidence type="ECO:0000313" key="5">
    <source>
        <dbReference type="Proteomes" id="UP001321749"/>
    </source>
</evidence>
<dbReference type="InterPro" id="IPR001509">
    <property type="entry name" value="Epimerase_deHydtase"/>
</dbReference>
<gene>
    <name evidence="4" type="ORF">QBC42DRAFT_20457</name>
</gene>
<proteinExistence type="inferred from homology"/>
<dbReference type="GO" id="GO:0016616">
    <property type="term" value="F:oxidoreductase activity, acting on the CH-OH group of donors, NAD or NADP as acceptor"/>
    <property type="evidence" value="ECO:0007669"/>
    <property type="project" value="TreeGrafter"/>
</dbReference>
<evidence type="ECO:0000313" key="4">
    <source>
        <dbReference type="EMBL" id="KAK4458667.1"/>
    </source>
</evidence>
<dbReference type="Proteomes" id="UP001321749">
    <property type="component" value="Unassembled WGS sequence"/>
</dbReference>
<feature type="domain" description="NAD-dependent epimerase/dehydratase" evidence="3">
    <location>
        <begin position="31"/>
        <end position="164"/>
    </location>
</feature>
<comment type="caution">
    <text evidence="4">The sequence shown here is derived from an EMBL/GenBank/DDBJ whole genome shotgun (WGS) entry which is preliminary data.</text>
</comment>
<evidence type="ECO:0000256" key="1">
    <source>
        <dbReference type="ARBA" id="ARBA00023002"/>
    </source>
</evidence>
<dbReference type="FunFam" id="3.40.50.720:FF:000426">
    <property type="entry name" value="Aldehyde reductase 2"/>
    <property type="match status" value="1"/>
</dbReference>